<dbReference type="Proteomes" id="UP000187148">
    <property type="component" value="Chromosome"/>
</dbReference>
<sequence length="88" mass="10571">MGRFEIDGALFIFLSRGQKLEKRDAQINNFWPDNRYVLWPRAQYWDVRYLDRSHGKQQWLPIAEKPFADQSAAWQTAYGHWLDRKTLG</sequence>
<dbReference type="EMBL" id="CP019445">
    <property type="protein sequence ID" value="APZ04805.1"/>
    <property type="molecule type" value="Genomic_DNA"/>
</dbReference>
<evidence type="ECO:0000313" key="1">
    <source>
        <dbReference type="EMBL" id="APZ04805.1"/>
    </source>
</evidence>
<dbReference type="AlphaFoldDB" id="A0A807LH54"/>
<proteinExistence type="predicted"/>
<accession>A0A807LH54</accession>
<gene>
    <name evidence="1" type="ORF">BWI95_06895</name>
</gene>
<reference evidence="1 2" key="1">
    <citation type="submission" date="2017-01" db="EMBL/GenBank/DDBJ databases">
        <authorList>
            <person name="Cao J.-M."/>
        </authorList>
    </citation>
    <scope>NUCLEOTIDE SEQUENCE [LARGE SCALE GENOMIC DNA]</scope>
    <source>
        <strain evidence="1 2">888-76</strain>
    </source>
</reference>
<organism evidence="1 2">
    <name type="scientific">Kosakonia cowanii JCM 10956 = DSM 18146</name>
    <dbReference type="NCBI Taxonomy" id="1300165"/>
    <lineage>
        <taxon>Bacteria</taxon>
        <taxon>Pseudomonadati</taxon>
        <taxon>Pseudomonadota</taxon>
        <taxon>Gammaproteobacteria</taxon>
        <taxon>Enterobacterales</taxon>
        <taxon>Enterobacteriaceae</taxon>
        <taxon>Kosakonia</taxon>
    </lineage>
</organism>
<name>A0A807LH54_9ENTR</name>
<evidence type="ECO:0000313" key="2">
    <source>
        <dbReference type="Proteomes" id="UP000187148"/>
    </source>
</evidence>
<dbReference type="KEGG" id="kco:BWI95_06895"/>
<keyword evidence="2" id="KW-1185">Reference proteome</keyword>
<protein>
    <submittedName>
        <fullName evidence="1">Uncharacterized protein</fullName>
    </submittedName>
</protein>